<comment type="caution">
    <text evidence="1">The sequence shown here is derived from an EMBL/GenBank/DDBJ whole genome shotgun (WGS) entry which is preliminary data.</text>
</comment>
<proteinExistence type="predicted"/>
<dbReference type="RefSeq" id="WP_161036399.1">
    <property type="nucleotide sequence ID" value="NZ_WWCL01000004.1"/>
</dbReference>
<accession>A0A845I143</accession>
<reference evidence="1" key="1">
    <citation type="submission" date="2019-12" db="EMBL/GenBank/DDBJ databases">
        <title>Novel species isolated from a subtropical stream in China.</title>
        <authorList>
            <person name="Lu H."/>
        </authorList>
    </citation>
    <scope>NUCLEOTIDE SEQUENCE [LARGE SCALE GENOMIC DNA]</scope>
    <source>
        <strain evidence="1">FT93W</strain>
    </source>
</reference>
<dbReference type="EMBL" id="WWCL01000004">
    <property type="protein sequence ID" value="MYN46949.1"/>
    <property type="molecule type" value="Genomic_DNA"/>
</dbReference>
<sequence>MKSSILRQLVILPLLTACMALLYACSGQLGRAAGTPPPLPITREVVLTQGASIALGSMASPNAASEGAPVVQLKLERVNDSRCRKGMVCVWAGYISYSFVLTGTDGSTSQFVLSDNMPNARPSITEQGWTITLTGLEPQAAPAKDEITPNYRVSLRVSNAPSS</sequence>
<evidence type="ECO:0000313" key="2">
    <source>
        <dbReference type="Proteomes" id="UP000444316"/>
    </source>
</evidence>
<dbReference type="Proteomes" id="UP000444316">
    <property type="component" value="Unassembled WGS sequence"/>
</dbReference>
<dbReference type="PROSITE" id="PS51257">
    <property type="entry name" value="PROKAR_LIPOPROTEIN"/>
    <property type="match status" value="1"/>
</dbReference>
<organism evidence="1 2">
    <name type="scientific">Duganella fentianensis</name>
    <dbReference type="NCBI Taxonomy" id="2692177"/>
    <lineage>
        <taxon>Bacteria</taxon>
        <taxon>Pseudomonadati</taxon>
        <taxon>Pseudomonadota</taxon>
        <taxon>Betaproteobacteria</taxon>
        <taxon>Burkholderiales</taxon>
        <taxon>Oxalobacteraceae</taxon>
        <taxon>Telluria group</taxon>
        <taxon>Duganella</taxon>
    </lineage>
</organism>
<name>A0A845I143_9BURK</name>
<dbReference type="AlphaFoldDB" id="A0A845I143"/>
<evidence type="ECO:0000313" key="1">
    <source>
        <dbReference type="EMBL" id="MYN46949.1"/>
    </source>
</evidence>
<gene>
    <name evidence="1" type="ORF">GTP23_18050</name>
</gene>
<protein>
    <submittedName>
        <fullName evidence="1">Uncharacterized protein</fullName>
    </submittedName>
</protein>
<keyword evidence="2" id="KW-1185">Reference proteome</keyword>